<dbReference type="RefSeq" id="WP_275230061.1">
    <property type="nucleotide sequence ID" value="NZ_JARESE010000070.1"/>
</dbReference>
<reference evidence="2 3" key="1">
    <citation type="submission" date="2023-03" db="EMBL/GenBank/DDBJ databases">
        <title>NovoSphingobium album sp. nov. isolated from polycyclic aromatic hydrocarbons- and heavy-metal polluted soil.</title>
        <authorList>
            <person name="Liu Z."/>
            <person name="Wang K."/>
        </authorList>
    </citation>
    <scope>NUCLEOTIDE SEQUENCE [LARGE SCALE GENOMIC DNA]</scope>
    <source>
        <strain evidence="2 3">H3SJ31-1</strain>
    </source>
</reference>
<accession>A0ABT5WVJ9</accession>
<evidence type="ECO:0000313" key="3">
    <source>
        <dbReference type="Proteomes" id="UP001216253"/>
    </source>
</evidence>
<keyword evidence="3" id="KW-1185">Reference proteome</keyword>
<gene>
    <name evidence="2" type="ORF">PYV00_19805</name>
</gene>
<feature type="chain" id="PRO_5046822707" evidence="1">
    <location>
        <begin position="18"/>
        <end position="130"/>
    </location>
</feature>
<organism evidence="2 3">
    <name type="scientific">Novosphingobium album</name>
    <name type="common">ex Liu et al. 2023</name>
    <dbReference type="NCBI Taxonomy" id="3031130"/>
    <lineage>
        <taxon>Bacteria</taxon>
        <taxon>Pseudomonadati</taxon>
        <taxon>Pseudomonadota</taxon>
        <taxon>Alphaproteobacteria</taxon>
        <taxon>Sphingomonadales</taxon>
        <taxon>Sphingomonadaceae</taxon>
        <taxon>Novosphingobium</taxon>
    </lineage>
</organism>
<keyword evidence="1" id="KW-0732">Signal</keyword>
<dbReference type="PROSITE" id="PS51257">
    <property type="entry name" value="PROKAR_LIPOPROTEIN"/>
    <property type="match status" value="1"/>
</dbReference>
<feature type="signal peptide" evidence="1">
    <location>
        <begin position="1"/>
        <end position="17"/>
    </location>
</feature>
<comment type="caution">
    <text evidence="2">The sequence shown here is derived from an EMBL/GenBank/DDBJ whole genome shotgun (WGS) entry which is preliminary data.</text>
</comment>
<proteinExistence type="predicted"/>
<sequence length="130" mass="13649">MDIRRTFALTLAPLALAACGKAGPAEPPPPSPAAEVIGAAQDCLPLASFSSTQVRDDWTIDFLGAGQKAWRNTLPNRCPGLRAESAFTYETSLSQLCGTDIIYVLQRTGGSLQRGAGCGLGKFVPVKLAK</sequence>
<evidence type="ECO:0000256" key="1">
    <source>
        <dbReference type="SAM" id="SignalP"/>
    </source>
</evidence>
<dbReference type="EMBL" id="JARESE010000070">
    <property type="protein sequence ID" value="MDE8653940.1"/>
    <property type="molecule type" value="Genomic_DNA"/>
</dbReference>
<evidence type="ECO:0000313" key="2">
    <source>
        <dbReference type="EMBL" id="MDE8653940.1"/>
    </source>
</evidence>
<dbReference type="Proteomes" id="UP001216253">
    <property type="component" value="Unassembled WGS sequence"/>
</dbReference>
<name>A0ABT5WVJ9_9SPHN</name>
<protein>
    <submittedName>
        <fullName evidence="2">Uncharacterized protein</fullName>
    </submittedName>
</protein>